<evidence type="ECO:0000256" key="8">
    <source>
        <dbReference type="HAMAP-Rule" id="MF_00316"/>
    </source>
</evidence>
<keyword evidence="6 8" id="KW-0342">GTP-binding</keyword>
<feature type="binding site" evidence="8">
    <location>
        <position position="24"/>
    </location>
    <ligand>
        <name>GTP</name>
        <dbReference type="ChEBI" id="CHEBI:37565"/>
    </ligand>
</feature>
<accession>A0ABS2ZJN6</accession>
<dbReference type="EMBL" id="JAFHKS010000044">
    <property type="protein sequence ID" value="MBN3547652.1"/>
    <property type="molecule type" value="Genomic_DNA"/>
</dbReference>
<comment type="function">
    <text evidence="8">Transfers a GMP moiety from GTP to Mo-molybdopterin (Mo-MPT) cofactor (Moco or molybdenum cofactor) to form Mo-molybdopterin guanine dinucleotide (Mo-MGD) cofactor.</text>
</comment>
<dbReference type="Proteomes" id="UP001319060">
    <property type="component" value="Unassembled WGS sequence"/>
</dbReference>
<dbReference type="InterPro" id="IPR013482">
    <property type="entry name" value="Molybde_CF_guanTrfase"/>
</dbReference>
<comment type="caution">
    <text evidence="10">The sequence shown here is derived from an EMBL/GenBank/DDBJ whole genome shotgun (WGS) entry which is preliminary data.</text>
</comment>
<keyword evidence="3 8" id="KW-0479">Metal-binding</keyword>
<dbReference type="PANTHER" id="PTHR19136">
    <property type="entry name" value="MOLYBDENUM COFACTOR GUANYLYLTRANSFERASE"/>
    <property type="match status" value="1"/>
</dbReference>
<comment type="similarity">
    <text evidence="8">Belongs to the MobA family.</text>
</comment>
<feature type="binding site" evidence="8">
    <location>
        <position position="105"/>
    </location>
    <ligand>
        <name>GTP</name>
        <dbReference type="ChEBI" id="CHEBI:37565"/>
    </ligand>
</feature>
<dbReference type="RefSeq" id="WP_188401870.1">
    <property type="nucleotide sequence ID" value="NZ_BMCE01000001.1"/>
</dbReference>
<keyword evidence="5 8" id="KW-0460">Magnesium</keyword>
<dbReference type="InterPro" id="IPR029044">
    <property type="entry name" value="Nucleotide-diphossugar_trans"/>
</dbReference>
<keyword evidence="1 8" id="KW-0963">Cytoplasm</keyword>
<protein>
    <recommendedName>
        <fullName evidence="8">Probable molybdenum cofactor guanylyltransferase</fullName>
        <shortName evidence="8">MoCo guanylyltransferase</shortName>
        <ecNumber evidence="8">2.7.7.77</ecNumber>
    </recommendedName>
    <alternativeName>
        <fullName evidence="8">GTP:molybdopterin guanylyltransferase</fullName>
    </alternativeName>
    <alternativeName>
        <fullName evidence="8">Mo-MPT guanylyltransferase</fullName>
    </alternativeName>
    <alternativeName>
        <fullName evidence="8">Molybdopterin guanylyltransferase</fullName>
    </alternativeName>
    <alternativeName>
        <fullName evidence="8">Molybdopterin-guanine dinucleotide synthase</fullName>
        <shortName evidence="8">MGD synthase</shortName>
    </alternativeName>
</protein>
<dbReference type="Pfam" id="PF12804">
    <property type="entry name" value="NTP_transf_3"/>
    <property type="match status" value="1"/>
</dbReference>
<dbReference type="GO" id="GO:0016779">
    <property type="term" value="F:nucleotidyltransferase activity"/>
    <property type="evidence" value="ECO:0007669"/>
    <property type="project" value="UniProtKB-KW"/>
</dbReference>
<comment type="caution">
    <text evidence="8">Lacks conserved residue(s) required for the propagation of feature annotation.</text>
</comment>
<gene>
    <name evidence="8" type="primary">mobA</name>
    <name evidence="10" type="ORF">JYA64_20290</name>
</gene>
<keyword evidence="10" id="KW-0548">Nucleotidyltransferase</keyword>
<evidence type="ECO:0000313" key="10">
    <source>
        <dbReference type="EMBL" id="MBN3547652.1"/>
    </source>
</evidence>
<organism evidence="10 11">
    <name type="scientific">Fictibacillus barbaricus</name>
    <dbReference type="NCBI Taxonomy" id="182136"/>
    <lineage>
        <taxon>Bacteria</taxon>
        <taxon>Bacillati</taxon>
        <taxon>Bacillota</taxon>
        <taxon>Bacilli</taxon>
        <taxon>Bacillales</taxon>
        <taxon>Fictibacillaceae</taxon>
        <taxon>Fictibacillus</taxon>
    </lineage>
</organism>
<feature type="binding site" evidence="8">
    <location>
        <position position="74"/>
    </location>
    <ligand>
        <name>GTP</name>
        <dbReference type="ChEBI" id="CHEBI:37565"/>
    </ligand>
</feature>
<keyword evidence="4 8" id="KW-0547">Nucleotide-binding</keyword>
<evidence type="ECO:0000259" key="9">
    <source>
        <dbReference type="Pfam" id="PF12804"/>
    </source>
</evidence>
<comment type="subcellular location">
    <subcellularLocation>
        <location evidence="8">Cytoplasm</location>
    </subcellularLocation>
</comment>
<keyword evidence="11" id="KW-1185">Reference proteome</keyword>
<evidence type="ECO:0000313" key="11">
    <source>
        <dbReference type="Proteomes" id="UP001319060"/>
    </source>
</evidence>
<dbReference type="PANTHER" id="PTHR19136:SF81">
    <property type="entry name" value="MOLYBDENUM COFACTOR GUANYLYLTRANSFERASE"/>
    <property type="match status" value="1"/>
</dbReference>
<proteinExistence type="inferred from homology"/>
<dbReference type="EC" id="2.7.7.77" evidence="8"/>
<comment type="domain">
    <text evidence="8">The N-terminal domain determines nucleotide recognition and specific binding, while the C-terminal domain determines the specific binding to the target protein.</text>
</comment>
<dbReference type="InterPro" id="IPR025877">
    <property type="entry name" value="MobA-like_NTP_Trfase"/>
</dbReference>
<evidence type="ECO:0000256" key="3">
    <source>
        <dbReference type="ARBA" id="ARBA00022723"/>
    </source>
</evidence>
<feature type="domain" description="MobA-like NTP transferase" evidence="9">
    <location>
        <begin position="9"/>
        <end position="166"/>
    </location>
</feature>
<evidence type="ECO:0000256" key="5">
    <source>
        <dbReference type="ARBA" id="ARBA00022842"/>
    </source>
</evidence>
<dbReference type="Gene3D" id="3.90.550.10">
    <property type="entry name" value="Spore Coat Polysaccharide Biosynthesis Protein SpsA, Chain A"/>
    <property type="match status" value="1"/>
</dbReference>
<evidence type="ECO:0000256" key="4">
    <source>
        <dbReference type="ARBA" id="ARBA00022741"/>
    </source>
</evidence>
<dbReference type="HAMAP" id="MF_00316">
    <property type="entry name" value="MobA"/>
    <property type="match status" value="1"/>
</dbReference>
<name>A0ABS2ZJN6_9BACL</name>
<feature type="binding site" evidence="8">
    <location>
        <position position="105"/>
    </location>
    <ligand>
        <name>Mg(2+)</name>
        <dbReference type="ChEBI" id="CHEBI:18420"/>
    </ligand>
</feature>
<reference evidence="10 11" key="1">
    <citation type="submission" date="2021-01" db="EMBL/GenBank/DDBJ databases">
        <title>Genome Sequencing of Type Strains.</title>
        <authorList>
            <person name="Lemaire J.F."/>
            <person name="Inderbitzin P."/>
            <person name="Collins S.B."/>
            <person name="Wespe N."/>
            <person name="Knight-Connoni V."/>
        </authorList>
    </citation>
    <scope>NUCLEOTIDE SEQUENCE [LARGE SCALE GENOMIC DNA]</scope>
    <source>
        <strain evidence="10 11">DSM 14730</strain>
    </source>
</reference>
<comment type="cofactor">
    <cofactor evidence="8">
        <name>Mg(2+)</name>
        <dbReference type="ChEBI" id="CHEBI:18420"/>
    </cofactor>
</comment>
<keyword evidence="7 8" id="KW-0501">Molybdenum cofactor biosynthesis</keyword>
<evidence type="ECO:0000256" key="6">
    <source>
        <dbReference type="ARBA" id="ARBA00023134"/>
    </source>
</evidence>
<feature type="binding site" evidence="8">
    <location>
        <begin position="12"/>
        <end position="14"/>
    </location>
    <ligand>
        <name>GTP</name>
        <dbReference type="ChEBI" id="CHEBI:37565"/>
    </ligand>
</feature>
<comment type="catalytic activity">
    <reaction evidence="8">
        <text>Mo-molybdopterin + GTP + H(+) = Mo-molybdopterin guanine dinucleotide + diphosphate</text>
        <dbReference type="Rhea" id="RHEA:34243"/>
        <dbReference type="ChEBI" id="CHEBI:15378"/>
        <dbReference type="ChEBI" id="CHEBI:33019"/>
        <dbReference type="ChEBI" id="CHEBI:37565"/>
        <dbReference type="ChEBI" id="CHEBI:71302"/>
        <dbReference type="ChEBI" id="CHEBI:71310"/>
        <dbReference type="EC" id="2.7.7.77"/>
    </reaction>
</comment>
<evidence type="ECO:0000256" key="7">
    <source>
        <dbReference type="ARBA" id="ARBA00023150"/>
    </source>
</evidence>
<evidence type="ECO:0000256" key="1">
    <source>
        <dbReference type="ARBA" id="ARBA00022490"/>
    </source>
</evidence>
<dbReference type="SUPFAM" id="SSF53448">
    <property type="entry name" value="Nucleotide-diphospho-sugar transferases"/>
    <property type="match status" value="1"/>
</dbReference>
<evidence type="ECO:0000256" key="2">
    <source>
        <dbReference type="ARBA" id="ARBA00022679"/>
    </source>
</evidence>
<sequence length="203" mass="23434">MAKQLKCTGVLLAGGESRRFGRPKVLARWNNETFFEHSMNSIAPFSDNLLAVVKKECIEELKKCNRHNAEFISDIERYRGNGPLAGIYSAMIRKKADYYLITPCDMPRMSSRMYEKWLNIALKHPESDCIVPVWNGKIYPLNGVYKKTCLPDITASLNKGAYKVLNLLDRKNTLYIEVNTDEEQYFTNINTENELLDMGKYKF</sequence>
<keyword evidence="2 8" id="KW-0808">Transferase</keyword>
<dbReference type="CDD" id="cd02503">
    <property type="entry name" value="MobA"/>
    <property type="match status" value="1"/>
</dbReference>